<evidence type="ECO:0000256" key="1">
    <source>
        <dbReference type="SAM" id="MobiDB-lite"/>
    </source>
</evidence>
<dbReference type="PANTHER" id="PTHR46762">
    <property type="entry name" value="NUCLEOREDOXIN-LIKE PROTEIN 2"/>
    <property type="match status" value="1"/>
</dbReference>
<dbReference type="GO" id="GO:0045494">
    <property type="term" value="P:photoreceptor cell maintenance"/>
    <property type="evidence" value="ECO:0007669"/>
    <property type="project" value="InterPro"/>
</dbReference>
<sequence length="370" mass="40234">MKNTVFTIFSFATFILVLSFKKCQGPVHARFIVFVVPLNLFLPSVSPTNPPFFQEDSESGLWHYASRNSINPRTEFPLDLALPSARTQPTEEGPSLPGRSTSRQSLRKNRAQVSPALDPCPLQIESLLPFLAGGTPGAGGEGLSAELGERPGDLGRGRGGRGPRGGCGGGGHERVAEKSVSARSAEAASSAGQRAAQVSFCRRCPPSQVSPRPAMVDVLGGRRLVTCDGAWVEAEAALQNKVVALYFAAGRCAPSRDFTPLLCDFYEELVDEARPPAPFEVVFVSADGSAQEMLEFMQELHGAWLALPFHDPYRHELRTRYHITAIPRLVILKPSGEVITDKGRKQIRERGLACFQNWVEAADIFQNFSG</sequence>
<dbReference type="Pfam" id="PF13905">
    <property type="entry name" value="Thioredoxin_8"/>
    <property type="match status" value="1"/>
</dbReference>
<dbReference type="InterPro" id="IPR012336">
    <property type="entry name" value="Thioredoxin-like_fold"/>
</dbReference>
<dbReference type="GO" id="GO:0007601">
    <property type="term" value="P:visual perception"/>
    <property type="evidence" value="ECO:0007669"/>
    <property type="project" value="TreeGrafter"/>
</dbReference>
<dbReference type="Ensembl" id="ENSCHIT00010053074.1">
    <property type="protein sequence ID" value="ENSCHIP00010037879.1"/>
    <property type="gene ID" value="ENSCHIG00010028098.1"/>
</dbReference>
<dbReference type="Gene3D" id="3.40.30.10">
    <property type="entry name" value="Glutaredoxin"/>
    <property type="match status" value="1"/>
</dbReference>
<dbReference type="SUPFAM" id="SSF52833">
    <property type="entry name" value="Thioredoxin-like"/>
    <property type="match status" value="1"/>
</dbReference>
<feature type="compositionally biased region" description="Basic and acidic residues" evidence="1">
    <location>
        <begin position="147"/>
        <end position="156"/>
    </location>
</feature>
<dbReference type="PANTHER" id="PTHR46762:SF1">
    <property type="entry name" value="NUCLEOREDOXIN-LIKE PROTEIN 2"/>
    <property type="match status" value="1"/>
</dbReference>
<feature type="compositionally biased region" description="Low complexity" evidence="1">
    <location>
        <begin position="178"/>
        <end position="188"/>
    </location>
</feature>
<evidence type="ECO:0000259" key="3">
    <source>
        <dbReference type="Pfam" id="PF13905"/>
    </source>
</evidence>
<feature type="chain" id="PRO_5034510579" description="Thioredoxin-like fold domain-containing protein" evidence="2">
    <location>
        <begin position="20"/>
        <end position="370"/>
    </location>
</feature>
<keyword evidence="2" id="KW-0732">Signal</keyword>
<dbReference type="AlphaFoldDB" id="A0A8C2S2M5"/>
<accession>A0A8C2S2M5</accession>
<feature type="signal peptide" evidence="2">
    <location>
        <begin position="1"/>
        <end position="19"/>
    </location>
</feature>
<protein>
    <recommendedName>
        <fullName evidence="3">Thioredoxin-like fold domain-containing protein</fullName>
    </recommendedName>
</protein>
<name>A0A8C2S2M5_CAPHI</name>
<proteinExistence type="predicted"/>
<dbReference type="InterPro" id="IPR036249">
    <property type="entry name" value="Thioredoxin-like_sf"/>
</dbReference>
<evidence type="ECO:0000313" key="4">
    <source>
        <dbReference type="Ensembl" id="ENSCHIP00010037879.1"/>
    </source>
</evidence>
<reference evidence="4" key="2">
    <citation type="submission" date="2025-08" db="UniProtKB">
        <authorList>
            <consortium name="Ensembl"/>
        </authorList>
    </citation>
    <scope>IDENTIFICATION</scope>
</reference>
<feature type="domain" description="Thioredoxin-like fold" evidence="3">
    <location>
        <begin position="240"/>
        <end position="338"/>
    </location>
</feature>
<feature type="region of interest" description="Disordered" evidence="1">
    <location>
        <begin position="138"/>
        <end position="188"/>
    </location>
</feature>
<reference evidence="4" key="1">
    <citation type="submission" date="2019-03" db="EMBL/GenBank/DDBJ databases">
        <title>Genome sequencing and reference-guided assembly of Black Bengal Goat (Capra hircus).</title>
        <authorList>
            <person name="Siddiki A.Z."/>
            <person name="Baten A."/>
            <person name="Billah M."/>
            <person name="Alam M.A.U."/>
            <person name="Shawrob K.S.M."/>
            <person name="Saha S."/>
            <person name="Chowdhury M."/>
            <person name="Rahman A.H."/>
            <person name="Stear M."/>
            <person name="Miah G."/>
            <person name="Das G.B."/>
            <person name="Hossain M.M."/>
            <person name="Kumkum M."/>
            <person name="Islam M.S."/>
            <person name="Mollah A.M."/>
            <person name="Ahsan A."/>
            <person name="Tusar F."/>
            <person name="Khan M.K.I."/>
        </authorList>
    </citation>
    <scope>NUCLEOTIDE SEQUENCE [LARGE SCALE GENOMIC DNA]</scope>
</reference>
<evidence type="ECO:0000256" key="2">
    <source>
        <dbReference type="SAM" id="SignalP"/>
    </source>
</evidence>
<dbReference type="CDD" id="cd02964">
    <property type="entry name" value="TryX_like_family"/>
    <property type="match status" value="1"/>
</dbReference>
<feature type="region of interest" description="Disordered" evidence="1">
    <location>
        <begin position="85"/>
        <end position="114"/>
    </location>
</feature>
<organism evidence="4">
    <name type="scientific">Capra hircus</name>
    <name type="common">Goat</name>
    <dbReference type="NCBI Taxonomy" id="9925"/>
    <lineage>
        <taxon>Eukaryota</taxon>
        <taxon>Metazoa</taxon>
        <taxon>Chordata</taxon>
        <taxon>Craniata</taxon>
        <taxon>Vertebrata</taxon>
        <taxon>Euteleostomi</taxon>
        <taxon>Mammalia</taxon>
        <taxon>Eutheria</taxon>
        <taxon>Laurasiatheria</taxon>
        <taxon>Artiodactyla</taxon>
        <taxon>Ruminantia</taxon>
        <taxon>Pecora</taxon>
        <taxon>Bovidae</taxon>
        <taxon>Caprinae</taxon>
        <taxon>Capra</taxon>
    </lineage>
</organism>
<dbReference type="InterPro" id="IPR029519">
    <property type="entry name" value="RdCVF2"/>
</dbReference>
<dbReference type="GO" id="GO:0007608">
    <property type="term" value="P:sensory perception of smell"/>
    <property type="evidence" value="ECO:0007669"/>
    <property type="project" value="TreeGrafter"/>
</dbReference>
<feature type="compositionally biased region" description="Gly residues" evidence="1">
    <location>
        <begin position="160"/>
        <end position="170"/>
    </location>
</feature>